<evidence type="ECO:0000256" key="6">
    <source>
        <dbReference type="SAM" id="Phobius"/>
    </source>
</evidence>
<protein>
    <submittedName>
        <fullName evidence="7">Uncharacterized membrane protein YgdD, TMEM256/DUF423 family</fullName>
    </submittedName>
</protein>
<evidence type="ECO:0000256" key="1">
    <source>
        <dbReference type="ARBA" id="ARBA00004141"/>
    </source>
</evidence>
<evidence type="ECO:0000313" key="8">
    <source>
        <dbReference type="Proteomes" id="UP000199603"/>
    </source>
</evidence>
<keyword evidence="8" id="KW-1185">Reference proteome</keyword>
<keyword evidence="4 6" id="KW-1133">Transmembrane helix</keyword>
<feature type="transmembrane region" description="Helical" evidence="6">
    <location>
        <begin position="72"/>
        <end position="93"/>
    </location>
</feature>
<proteinExistence type="inferred from homology"/>
<dbReference type="Proteomes" id="UP000199603">
    <property type="component" value="Unassembled WGS sequence"/>
</dbReference>
<evidence type="ECO:0000256" key="3">
    <source>
        <dbReference type="ARBA" id="ARBA00022692"/>
    </source>
</evidence>
<dbReference type="GO" id="GO:0005886">
    <property type="term" value="C:plasma membrane"/>
    <property type="evidence" value="ECO:0007669"/>
    <property type="project" value="TreeGrafter"/>
</dbReference>
<dbReference type="InterPro" id="IPR006696">
    <property type="entry name" value="DUF423"/>
</dbReference>
<keyword evidence="5 6" id="KW-0472">Membrane</keyword>
<evidence type="ECO:0000256" key="2">
    <source>
        <dbReference type="ARBA" id="ARBA00009694"/>
    </source>
</evidence>
<organism evidence="7 8">
    <name type="scientific">Aquimonas voraii</name>
    <dbReference type="NCBI Taxonomy" id="265719"/>
    <lineage>
        <taxon>Bacteria</taxon>
        <taxon>Pseudomonadati</taxon>
        <taxon>Pseudomonadota</taxon>
        <taxon>Gammaproteobacteria</taxon>
        <taxon>Lysobacterales</taxon>
        <taxon>Lysobacteraceae</taxon>
        <taxon>Aquimonas</taxon>
    </lineage>
</organism>
<evidence type="ECO:0000313" key="7">
    <source>
        <dbReference type="EMBL" id="SDD42069.1"/>
    </source>
</evidence>
<dbReference type="AlphaFoldDB" id="A0A1G6ULB0"/>
<feature type="transmembrane region" description="Helical" evidence="6">
    <location>
        <begin position="99"/>
        <end position="119"/>
    </location>
</feature>
<gene>
    <name evidence="7" type="ORF">SAMN04488509_102391</name>
</gene>
<feature type="transmembrane region" description="Helical" evidence="6">
    <location>
        <begin position="42"/>
        <end position="60"/>
    </location>
</feature>
<dbReference type="Pfam" id="PF04241">
    <property type="entry name" value="DUF423"/>
    <property type="match status" value="1"/>
</dbReference>
<dbReference type="RefSeq" id="WP_091240361.1">
    <property type="nucleotide sequence ID" value="NZ_FNAG01000002.1"/>
</dbReference>
<dbReference type="OrthoDB" id="5976194at2"/>
<name>A0A1G6ULB0_9GAMM</name>
<dbReference type="PANTHER" id="PTHR43461:SF1">
    <property type="entry name" value="TRANSMEMBRANE PROTEIN 256"/>
    <property type="match status" value="1"/>
</dbReference>
<evidence type="ECO:0000256" key="4">
    <source>
        <dbReference type="ARBA" id="ARBA00022989"/>
    </source>
</evidence>
<dbReference type="PANTHER" id="PTHR43461">
    <property type="entry name" value="TRANSMEMBRANE PROTEIN 256"/>
    <property type="match status" value="1"/>
</dbReference>
<evidence type="ECO:0000256" key="5">
    <source>
        <dbReference type="ARBA" id="ARBA00023136"/>
    </source>
</evidence>
<reference evidence="7 8" key="1">
    <citation type="submission" date="2016-10" db="EMBL/GenBank/DDBJ databases">
        <authorList>
            <person name="de Groot N.N."/>
        </authorList>
    </citation>
    <scope>NUCLEOTIDE SEQUENCE [LARGE SCALE GENOMIC DNA]</scope>
    <source>
        <strain evidence="7 8">DSM 16957</strain>
    </source>
</reference>
<accession>A0A1G6ULB0</accession>
<comment type="similarity">
    <text evidence="2">Belongs to the UPF0382 family.</text>
</comment>
<feature type="transmembrane region" description="Helical" evidence="6">
    <location>
        <begin position="12"/>
        <end position="30"/>
    </location>
</feature>
<sequence length="121" mass="12452">MERAPAGLLNRLLGALGGVACAVAVGLGAYASHGASGQAQTWLQTASLYLFLHGLALLVMSPRAKRRLEQAALGALAAGMLLFCGSLIGAALFGWPTRLAPVGGSTLILAWLTLGLSRLRR</sequence>
<comment type="subcellular location">
    <subcellularLocation>
        <location evidence="1">Membrane</location>
        <topology evidence="1">Multi-pass membrane protein</topology>
    </subcellularLocation>
</comment>
<keyword evidence="3 6" id="KW-0812">Transmembrane</keyword>
<dbReference type="STRING" id="265719.SAMN04488509_102391"/>
<dbReference type="EMBL" id="FNAG01000002">
    <property type="protein sequence ID" value="SDD42069.1"/>
    <property type="molecule type" value="Genomic_DNA"/>
</dbReference>